<dbReference type="AlphaFoldDB" id="A0A167GT85"/>
<dbReference type="OrthoDB" id="5404599at2759"/>
<sequence>MRWRYAGVRGADPEVGGKSFRLMDLNRALTACQTACHTLLGLPAAWYCSEYNAVRRATVSVQTMSRPLRRARSLSEIISPISSDPAIQPYLAHQEDSDVRQRMALHPILQSARNDDIMSATLKAWCALYDLHEPQREARQRILDEIEKQEEDARRKVAETPWTGNTPPNPTRSTISLEGGRIVKYGWSVHVREALAMKIVRYHRPALPVPDVEAYFTSKAKGYLIMKKLPGLTLTECLPSMRPEQLSSFAYQLGNVMNEIHSIPCPPWSKMGDLWTGRAYHNQNFVPPPARSLASPAEFHRYWCARWLWDNREFACQLEQLGEWVQPPQMPTSVVFGHGDLGDGNVLIEMRETENEVRIVGALDWATAACYPRWFELVMAIVLFKRTSKVTAEQTTTFIKSLLLTVTFGDKISGVLENYADRVIDILAANR</sequence>
<dbReference type="Proteomes" id="UP000076738">
    <property type="component" value="Unassembled WGS sequence"/>
</dbReference>
<gene>
    <name evidence="3" type="ORF">CALVIDRAFT_372332</name>
</gene>
<dbReference type="Pfam" id="PF01636">
    <property type="entry name" value="APH"/>
    <property type="match status" value="1"/>
</dbReference>
<feature type="domain" description="Aminoglycoside phosphotransferase" evidence="2">
    <location>
        <begin position="196"/>
        <end position="384"/>
    </location>
</feature>
<dbReference type="InterPro" id="IPR051678">
    <property type="entry name" value="AGP_Transferase"/>
</dbReference>
<dbReference type="InterPro" id="IPR002575">
    <property type="entry name" value="Aminoglycoside_PTrfase"/>
</dbReference>
<evidence type="ECO:0000313" key="3">
    <source>
        <dbReference type="EMBL" id="KZO90882.1"/>
    </source>
</evidence>
<evidence type="ECO:0000256" key="1">
    <source>
        <dbReference type="SAM" id="MobiDB-lite"/>
    </source>
</evidence>
<feature type="region of interest" description="Disordered" evidence="1">
    <location>
        <begin position="153"/>
        <end position="172"/>
    </location>
</feature>
<proteinExistence type="predicted"/>
<name>A0A167GT85_CALVF</name>
<evidence type="ECO:0000259" key="2">
    <source>
        <dbReference type="Pfam" id="PF01636"/>
    </source>
</evidence>
<organism evidence="3 4">
    <name type="scientific">Calocera viscosa (strain TUFC12733)</name>
    <dbReference type="NCBI Taxonomy" id="1330018"/>
    <lineage>
        <taxon>Eukaryota</taxon>
        <taxon>Fungi</taxon>
        <taxon>Dikarya</taxon>
        <taxon>Basidiomycota</taxon>
        <taxon>Agaricomycotina</taxon>
        <taxon>Dacrymycetes</taxon>
        <taxon>Dacrymycetales</taxon>
        <taxon>Dacrymycetaceae</taxon>
        <taxon>Calocera</taxon>
    </lineage>
</organism>
<dbReference type="SUPFAM" id="SSF56112">
    <property type="entry name" value="Protein kinase-like (PK-like)"/>
    <property type="match status" value="1"/>
</dbReference>
<keyword evidence="4" id="KW-1185">Reference proteome</keyword>
<dbReference type="PANTHER" id="PTHR21310">
    <property type="entry name" value="AMINOGLYCOSIDE PHOSPHOTRANSFERASE-RELATED-RELATED"/>
    <property type="match status" value="1"/>
</dbReference>
<evidence type="ECO:0000313" key="4">
    <source>
        <dbReference type="Proteomes" id="UP000076738"/>
    </source>
</evidence>
<accession>A0A167GT85</accession>
<dbReference type="InterPro" id="IPR011009">
    <property type="entry name" value="Kinase-like_dom_sf"/>
</dbReference>
<dbReference type="EMBL" id="KV417332">
    <property type="protein sequence ID" value="KZO90882.1"/>
    <property type="molecule type" value="Genomic_DNA"/>
</dbReference>
<reference evidence="3 4" key="1">
    <citation type="journal article" date="2016" name="Mol. Biol. Evol.">
        <title>Comparative Genomics of Early-Diverging Mushroom-Forming Fungi Provides Insights into the Origins of Lignocellulose Decay Capabilities.</title>
        <authorList>
            <person name="Nagy L.G."/>
            <person name="Riley R."/>
            <person name="Tritt A."/>
            <person name="Adam C."/>
            <person name="Daum C."/>
            <person name="Floudas D."/>
            <person name="Sun H."/>
            <person name="Yadav J.S."/>
            <person name="Pangilinan J."/>
            <person name="Larsson K.H."/>
            <person name="Matsuura K."/>
            <person name="Barry K."/>
            <person name="Labutti K."/>
            <person name="Kuo R."/>
            <person name="Ohm R.A."/>
            <person name="Bhattacharya S.S."/>
            <person name="Shirouzu T."/>
            <person name="Yoshinaga Y."/>
            <person name="Martin F.M."/>
            <person name="Grigoriev I.V."/>
            <person name="Hibbett D.S."/>
        </authorList>
    </citation>
    <scope>NUCLEOTIDE SEQUENCE [LARGE SCALE GENOMIC DNA]</scope>
    <source>
        <strain evidence="3 4">TUFC12733</strain>
    </source>
</reference>
<dbReference type="Gene3D" id="3.90.1200.10">
    <property type="match status" value="1"/>
</dbReference>
<protein>
    <recommendedName>
        <fullName evidence="2">Aminoglycoside phosphotransferase domain-containing protein</fullName>
    </recommendedName>
</protein>